<evidence type="ECO:0000313" key="2">
    <source>
        <dbReference type="EMBL" id="PJE35652.1"/>
    </source>
</evidence>
<organism evidence="2 3">
    <name type="scientific">Pseudooceanicola lipolyticus</name>
    <dbReference type="NCBI Taxonomy" id="2029104"/>
    <lineage>
        <taxon>Bacteria</taxon>
        <taxon>Pseudomonadati</taxon>
        <taxon>Pseudomonadota</taxon>
        <taxon>Alphaproteobacteria</taxon>
        <taxon>Rhodobacterales</taxon>
        <taxon>Paracoccaceae</taxon>
        <taxon>Pseudooceanicola</taxon>
    </lineage>
</organism>
<accession>A0A2M8IYR0</accession>
<dbReference type="EMBL" id="PGTB01000079">
    <property type="protein sequence ID" value="PJE35652.1"/>
    <property type="molecule type" value="Genomic_DNA"/>
</dbReference>
<keyword evidence="3" id="KW-1185">Reference proteome</keyword>
<dbReference type="AlphaFoldDB" id="A0A2M8IYR0"/>
<dbReference type="RefSeq" id="WP_100163508.1">
    <property type="nucleotide sequence ID" value="NZ_PGTB01000079.1"/>
</dbReference>
<reference evidence="2 3" key="1">
    <citation type="journal article" date="2018" name="Int. J. Syst. Evol. Microbiol.">
        <title>Pseudooceanicola lipolyticus sp. nov., a marine alphaproteobacterium, reclassification of Oceanicola flagellatus as Pseudooceanicola flagellatus comb. nov. and emended description of the genus Pseudooceanicola.</title>
        <authorList>
            <person name="Huang M.-M."/>
            <person name="Guo L.-L."/>
            <person name="Wu Y.-H."/>
            <person name="Lai Q.-L."/>
            <person name="Shao Z.-Z."/>
            <person name="Wang C.-S."/>
            <person name="Wu M."/>
            <person name="Xu X.-W."/>
        </authorList>
    </citation>
    <scope>NUCLEOTIDE SEQUENCE [LARGE SCALE GENOMIC DNA]</scope>
    <source>
        <strain evidence="2 3">157</strain>
    </source>
</reference>
<gene>
    <name evidence="2" type="ORF">CVM52_16140</name>
</gene>
<keyword evidence="1" id="KW-0812">Transmembrane</keyword>
<dbReference type="InterPro" id="IPR045519">
    <property type="entry name" value="DUF6476"/>
</dbReference>
<keyword evidence="1" id="KW-0472">Membrane</keyword>
<evidence type="ECO:0000313" key="3">
    <source>
        <dbReference type="Proteomes" id="UP000231553"/>
    </source>
</evidence>
<dbReference type="OrthoDB" id="7872651at2"/>
<comment type="caution">
    <text evidence="2">The sequence shown here is derived from an EMBL/GenBank/DDBJ whole genome shotgun (WGS) entry which is preliminary data.</text>
</comment>
<name>A0A2M8IYR0_9RHOB</name>
<feature type="transmembrane region" description="Helical" evidence="1">
    <location>
        <begin position="20"/>
        <end position="41"/>
    </location>
</feature>
<keyword evidence="1" id="KW-1133">Transmembrane helix</keyword>
<sequence length="102" mass="10881">MTDPKGPMPEPPNLRFLRRLVTVLTAVMIGGLLVIVGLLVIRFSQPPAVVPDGITLPAGLTAEAFTLTPDWYAVVTEGGSRILIFSRRSGALLQTVEVESAP</sequence>
<protein>
    <submittedName>
        <fullName evidence="2">Uncharacterized protein</fullName>
    </submittedName>
</protein>
<evidence type="ECO:0000256" key="1">
    <source>
        <dbReference type="SAM" id="Phobius"/>
    </source>
</evidence>
<dbReference type="Proteomes" id="UP000231553">
    <property type="component" value="Unassembled WGS sequence"/>
</dbReference>
<proteinExistence type="predicted"/>
<dbReference type="Pfam" id="PF20082">
    <property type="entry name" value="DUF6476"/>
    <property type="match status" value="1"/>
</dbReference>